<name>A0ABU3M858_9ACTN</name>
<reference evidence="3" key="1">
    <citation type="submission" date="2023-07" db="EMBL/GenBank/DDBJ databases">
        <title>Draft genome sequence of the endophytic actinobacterium Streptomyces justiciae WPN32, a potential antibiotic producer.</title>
        <authorList>
            <person name="Yasawong M."/>
            <person name="Pana W."/>
            <person name="Ganta P."/>
            <person name="Santapan N."/>
            <person name="Songngamsuk T."/>
            <person name="Phatcharaharikarn M."/>
            <person name="Kerdtoob S."/>
            <person name="Nantapong N."/>
        </authorList>
    </citation>
    <scope>NUCLEOTIDE SEQUENCE [LARGE SCALE GENOMIC DNA]</scope>
    <source>
        <strain evidence="3">WPN32</strain>
    </source>
</reference>
<accession>A0ABU3M858</accession>
<feature type="compositionally biased region" description="Basic and acidic residues" evidence="1">
    <location>
        <begin position="42"/>
        <end position="53"/>
    </location>
</feature>
<dbReference type="RefSeq" id="WP_314207910.1">
    <property type="nucleotide sequence ID" value="NZ_JAVTLL010000059.1"/>
</dbReference>
<proteinExistence type="predicted"/>
<dbReference type="Proteomes" id="UP001257948">
    <property type="component" value="Unassembled WGS sequence"/>
</dbReference>
<protein>
    <submittedName>
        <fullName evidence="2">Uncharacterized protein</fullName>
    </submittedName>
</protein>
<organism evidence="2 3">
    <name type="scientific">Streptomyces justiciae</name>
    <dbReference type="NCBI Taxonomy" id="2780140"/>
    <lineage>
        <taxon>Bacteria</taxon>
        <taxon>Bacillati</taxon>
        <taxon>Actinomycetota</taxon>
        <taxon>Actinomycetes</taxon>
        <taxon>Kitasatosporales</taxon>
        <taxon>Streptomycetaceae</taxon>
        <taxon>Streptomyces</taxon>
    </lineage>
</organism>
<sequence>MTAHEQVRAQGAANMCNARLWARTSREIQNRGRQNRGRQNHGRQDHGRTEPRQPHPACIPPSGAPRLRTA</sequence>
<evidence type="ECO:0000256" key="1">
    <source>
        <dbReference type="SAM" id="MobiDB-lite"/>
    </source>
</evidence>
<gene>
    <name evidence="2" type="ORF">RQC66_44105</name>
</gene>
<comment type="caution">
    <text evidence="2">The sequence shown here is derived from an EMBL/GenBank/DDBJ whole genome shotgun (WGS) entry which is preliminary data.</text>
</comment>
<dbReference type="EMBL" id="JAVTLL010000059">
    <property type="protein sequence ID" value="MDT7847711.1"/>
    <property type="molecule type" value="Genomic_DNA"/>
</dbReference>
<evidence type="ECO:0000313" key="2">
    <source>
        <dbReference type="EMBL" id="MDT7847711.1"/>
    </source>
</evidence>
<feature type="region of interest" description="Disordered" evidence="1">
    <location>
        <begin position="24"/>
        <end position="70"/>
    </location>
</feature>
<keyword evidence="3" id="KW-1185">Reference proteome</keyword>
<evidence type="ECO:0000313" key="3">
    <source>
        <dbReference type="Proteomes" id="UP001257948"/>
    </source>
</evidence>